<comment type="caution">
    <text evidence="1">Lacks conserved residue(s) required for the propagation of feature annotation.</text>
</comment>
<dbReference type="GO" id="GO:0005886">
    <property type="term" value="C:plasma membrane"/>
    <property type="evidence" value="ECO:0007669"/>
    <property type="project" value="GOC"/>
</dbReference>
<proteinExistence type="predicted"/>
<evidence type="ECO:0000313" key="4">
    <source>
        <dbReference type="EMBL" id="GFN94609.1"/>
    </source>
</evidence>
<dbReference type="Proteomes" id="UP000735302">
    <property type="component" value="Unassembled WGS sequence"/>
</dbReference>
<dbReference type="InterPro" id="IPR008993">
    <property type="entry name" value="TIMP-like_OB-fold"/>
</dbReference>
<keyword evidence="2" id="KW-0812">Transmembrane</keyword>
<keyword evidence="5" id="KW-1185">Reference proteome</keyword>
<protein>
    <submittedName>
        <fullName evidence="4">von Willebrand factor d and egf domain-containing protein</fullName>
    </submittedName>
</protein>
<dbReference type="SUPFAM" id="SSF50242">
    <property type="entry name" value="TIMP-like"/>
    <property type="match status" value="1"/>
</dbReference>
<gene>
    <name evidence="4" type="ORF">PoB_002111500</name>
</gene>
<organism evidence="4 5">
    <name type="scientific">Plakobranchus ocellatus</name>
    <dbReference type="NCBI Taxonomy" id="259542"/>
    <lineage>
        <taxon>Eukaryota</taxon>
        <taxon>Metazoa</taxon>
        <taxon>Spiralia</taxon>
        <taxon>Lophotrochozoa</taxon>
        <taxon>Mollusca</taxon>
        <taxon>Gastropoda</taxon>
        <taxon>Heterobranchia</taxon>
        <taxon>Euthyneura</taxon>
        <taxon>Panpulmonata</taxon>
        <taxon>Sacoglossa</taxon>
        <taxon>Placobranchoidea</taxon>
        <taxon>Plakobranchidae</taxon>
        <taxon>Plakobranchus</taxon>
    </lineage>
</organism>
<dbReference type="EMBL" id="BLXT01002468">
    <property type="protein sequence ID" value="GFN94609.1"/>
    <property type="molecule type" value="Genomic_DNA"/>
</dbReference>
<dbReference type="GO" id="GO:0043113">
    <property type="term" value="P:receptor clustering"/>
    <property type="evidence" value="ECO:0007669"/>
    <property type="project" value="InterPro"/>
</dbReference>
<feature type="transmembrane region" description="Helical" evidence="2">
    <location>
        <begin position="12"/>
        <end position="35"/>
    </location>
</feature>
<dbReference type="AlphaFoldDB" id="A0AAV3ZG60"/>
<keyword evidence="2" id="KW-0472">Membrane</keyword>
<dbReference type="PROSITE" id="PS51257">
    <property type="entry name" value="PROKAR_LIPOPROTEIN"/>
    <property type="match status" value="1"/>
</dbReference>
<evidence type="ECO:0000256" key="2">
    <source>
        <dbReference type="SAM" id="Phobius"/>
    </source>
</evidence>
<comment type="caution">
    <text evidence="4">The sequence shown here is derived from an EMBL/GenBank/DDBJ whole genome shotgun (WGS) entry which is preliminary data.</text>
</comment>
<feature type="domain" description="NtA" evidence="3">
    <location>
        <begin position="30"/>
        <end position="161"/>
    </location>
</feature>
<name>A0AAV3ZG60_9GAST</name>
<accession>A0AAV3ZG60</accession>
<dbReference type="GO" id="GO:0043236">
    <property type="term" value="F:laminin binding"/>
    <property type="evidence" value="ECO:0007669"/>
    <property type="project" value="InterPro"/>
</dbReference>
<evidence type="ECO:0000256" key="1">
    <source>
        <dbReference type="PROSITE-ProRule" id="PRU00443"/>
    </source>
</evidence>
<reference evidence="4 5" key="1">
    <citation type="journal article" date="2021" name="Elife">
        <title>Chloroplast acquisition without the gene transfer in kleptoplastic sea slugs, Plakobranchus ocellatus.</title>
        <authorList>
            <person name="Maeda T."/>
            <person name="Takahashi S."/>
            <person name="Yoshida T."/>
            <person name="Shimamura S."/>
            <person name="Takaki Y."/>
            <person name="Nagai Y."/>
            <person name="Toyoda A."/>
            <person name="Suzuki Y."/>
            <person name="Arimoto A."/>
            <person name="Ishii H."/>
            <person name="Satoh N."/>
            <person name="Nishiyama T."/>
            <person name="Hasebe M."/>
            <person name="Maruyama T."/>
            <person name="Minagawa J."/>
            <person name="Obokata J."/>
            <person name="Shigenobu S."/>
        </authorList>
    </citation>
    <scope>NUCLEOTIDE SEQUENCE [LARGE SCALE GENOMIC DNA]</scope>
</reference>
<sequence length="161" mass="17986">MRGGGTNGRPYVLLTLVYICVHLTHIALSCVLLLNGWTPMSVRERAELADISAMGVVLNSWQDVQTTEDDTYSAEFRLLRIYKGYDFLLNVSSSVSSANVYNISNFGSKTQCYADVEEGGRYFLFLTVYDGRLSGQYDDLFGAATRFNEESEIGILDYLGE</sequence>
<keyword evidence="2" id="KW-1133">Transmembrane helix</keyword>
<dbReference type="Gene3D" id="2.40.50.120">
    <property type="match status" value="1"/>
</dbReference>
<evidence type="ECO:0000313" key="5">
    <source>
        <dbReference type="Proteomes" id="UP000735302"/>
    </source>
</evidence>
<dbReference type="PROSITE" id="PS51121">
    <property type="entry name" value="NTA"/>
    <property type="match status" value="1"/>
</dbReference>
<dbReference type="InterPro" id="IPR004850">
    <property type="entry name" value="NtA_dom"/>
</dbReference>
<evidence type="ECO:0000259" key="3">
    <source>
        <dbReference type="PROSITE" id="PS51121"/>
    </source>
</evidence>